<accession>J3KTZ1</accession>
<dbReference type="AlphaFoldDB" id="J3KTZ1"/>
<dbReference type="Proteomes" id="UP000006038">
    <property type="component" value="Unassembled WGS sequence"/>
</dbReference>
<proteinExistence type="predicted"/>
<dbReference type="EnsemblPlants" id="OB0037G10240.1">
    <property type="protein sequence ID" value="OB0037G10240.1"/>
    <property type="gene ID" value="OB0037G10240"/>
</dbReference>
<protein>
    <submittedName>
        <fullName evidence="1">Uncharacterized protein</fullName>
    </submittedName>
</protein>
<reference evidence="1" key="1">
    <citation type="submission" date="2015-06" db="UniProtKB">
        <authorList>
            <consortium name="EnsemblPlants"/>
        </authorList>
    </citation>
    <scope>IDENTIFICATION</scope>
</reference>
<sequence length="184" mass="20210">MRGAWCRPISYGGHLLCIHGDVGRRYNMFEVGNLLFPEVALRVFEDHLVGVDDGQEDVYMLQGHPWDSFGVSFGNLGGVDGGGFFMIFLIIGFGARVVGGDIKISCMDYLKEAPRLCTLLLRPRRALLAEQSTKYVTVWEDVKIKHIMGLPGGAGVDGFGAAACPVCWADRPVVASRFVESRAW</sequence>
<dbReference type="Gramene" id="OB0037G10240.1">
    <property type="protein sequence ID" value="OB0037G10240.1"/>
    <property type="gene ID" value="OB0037G10240"/>
</dbReference>
<keyword evidence="2" id="KW-1185">Reference proteome</keyword>
<evidence type="ECO:0000313" key="1">
    <source>
        <dbReference type="EnsemblPlants" id="OB0037G10240.1"/>
    </source>
</evidence>
<organism evidence="1">
    <name type="scientific">Oryza brachyantha</name>
    <name type="common">malo sina</name>
    <dbReference type="NCBI Taxonomy" id="4533"/>
    <lineage>
        <taxon>Eukaryota</taxon>
        <taxon>Viridiplantae</taxon>
        <taxon>Streptophyta</taxon>
        <taxon>Embryophyta</taxon>
        <taxon>Tracheophyta</taxon>
        <taxon>Spermatophyta</taxon>
        <taxon>Magnoliopsida</taxon>
        <taxon>Liliopsida</taxon>
        <taxon>Poales</taxon>
        <taxon>Poaceae</taxon>
        <taxon>BOP clade</taxon>
        <taxon>Oryzoideae</taxon>
        <taxon>Oryzeae</taxon>
        <taxon>Oryzinae</taxon>
        <taxon>Oryza</taxon>
    </lineage>
</organism>
<evidence type="ECO:0000313" key="2">
    <source>
        <dbReference type="Proteomes" id="UP000006038"/>
    </source>
</evidence>
<name>J3KTZ1_ORYBR</name>
<dbReference type="HOGENOM" id="CLU_1470375_0_0_1"/>